<name>A0AAI8C7P9_9FLAO</name>
<dbReference type="SUPFAM" id="SSF48295">
    <property type="entry name" value="TrpR-like"/>
    <property type="match status" value="1"/>
</dbReference>
<accession>A0AAI8C7P9</accession>
<dbReference type="Gene3D" id="1.10.10.10">
    <property type="entry name" value="Winged helix-like DNA-binding domain superfamily/Winged helix DNA-binding domain"/>
    <property type="match status" value="1"/>
</dbReference>
<dbReference type="PANTHER" id="PTHR33609">
    <property type="entry name" value="LOW CALCIUM RESPONSE LOCUS PROTEIN S"/>
    <property type="match status" value="1"/>
</dbReference>
<dbReference type="KEGG" id="mod:AS202_15365"/>
<dbReference type="AlphaFoldDB" id="A0AAI8C7P9"/>
<dbReference type="Pfam" id="PF01527">
    <property type="entry name" value="HTH_Tnp_1"/>
    <property type="match status" value="1"/>
</dbReference>
<organism evidence="1 2">
    <name type="scientific">Myroides odoratimimus</name>
    <dbReference type="NCBI Taxonomy" id="76832"/>
    <lineage>
        <taxon>Bacteria</taxon>
        <taxon>Pseudomonadati</taxon>
        <taxon>Bacteroidota</taxon>
        <taxon>Flavobacteriia</taxon>
        <taxon>Flavobacteriales</taxon>
        <taxon>Flavobacteriaceae</taxon>
        <taxon>Myroides</taxon>
    </lineage>
</organism>
<dbReference type="InterPro" id="IPR010921">
    <property type="entry name" value="Trp_repressor/repl_initiator"/>
</dbReference>
<dbReference type="InterPro" id="IPR036388">
    <property type="entry name" value="WH-like_DNA-bd_sf"/>
</dbReference>
<dbReference type="EMBL" id="CP013690">
    <property type="protein sequence ID" value="ALU27445.1"/>
    <property type="molecule type" value="Genomic_DNA"/>
</dbReference>
<reference evidence="1 2" key="1">
    <citation type="journal article" date="2016" name="J. Zhejiang Univ. Sci. B">
        <title>Antibiotic resistance mechanisms of Myroides sp.</title>
        <authorList>
            <person name="Hu S."/>
            <person name="Yuan S."/>
            <person name="Qu H."/>
            <person name="Jiang T."/>
            <person name="Zhou Y."/>
            <person name="Wang M."/>
            <person name="Ming D."/>
        </authorList>
    </citation>
    <scope>NUCLEOTIDE SEQUENCE [LARGE SCALE GENOMIC DNA]</scope>
    <source>
        <strain evidence="1 2">PR63039</strain>
    </source>
</reference>
<dbReference type="Proteomes" id="UP000069030">
    <property type="component" value="Chromosome"/>
</dbReference>
<dbReference type="GO" id="GO:0043565">
    <property type="term" value="F:sequence-specific DNA binding"/>
    <property type="evidence" value="ECO:0007669"/>
    <property type="project" value="InterPro"/>
</dbReference>
<dbReference type="InterPro" id="IPR002514">
    <property type="entry name" value="Transposase_8"/>
</dbReference>
<dbReference type="GO" id="GO:0006313">
    <property type="term" value="P:DNA transposition"/>
    <property type="evidence" value="ECO:0007669"/>
    <property type="project" value="InterPro"/>
</dbReference>
<dbReference type="PANTHER" id="PTHR33609:SF1">
    <property type="entry name" value="TRANSPOSASE"/>
    <property type="match status" value="1"/>
</dbReference>
<dbReference type="InterPro" id="IPR052546">
    <property type="entry name" value="Transposase_8_domain"/>
</dbReference>
<protein>
    <submittedName>
        <fullName evidence="1">Transposase</fullName>
    </submittedName>
</protein>
<proteinExistence type="predicted"/>
<sequence>MKYKKWSLSQKLAILQEAQENGTIETCRKHNLSTGTYYVWKKKFDSQGESGLKTSAPDKTKELKAAEEENRILRKLLGDKEIELEIQRDLLKKKFGTSDPKKIW</sequence>
<dbReference type="RefSeq" id="WP_058699642.1">
    <property type="nucleotide sequence ID" value="NZ_CP013690.1"/>
</dbReference>
<dbReference type="GO" id="GO:0004803">
    <property type="term" value="F:transposase activity"/>
    <property type="evidence" value="ECO:0007669"/>
    <property type="project" value="InterPro"/>
</dbReference>
<evidence type="ECO:0000313" key="1">
    <source>
        <dbReference type="EMBL" id="ALU27445.1"/>
    </source>
</evidence>
<evidence type="ECO:0000313" key="2">
    <source>
        <dbReference type="Proteomes" id="UP000069030"/>
    </source>
</evidence>
<gene>
    <name evidence="1" type="ORF">AS202_15365</name>
</gene>